<feature type="domain" description="Peptidase M3A/M3B catalytic" evidence="7">
    <location>
        <begin position="180"/>
        <end position="557"/>
    </location>
</feature>
<evidence type="ECO:0000313" key="8">
    <source>
        <dbReference type="EMBL" id="TDE12510.1"/>
    </source>
</evidence>
<dbReference type="NCBIfam" id="TIGR02289">
    <property type="entry name" value="M3_not_pepF"/>
    <property type="match status" value="1"/>
</dbReference>
<dbReference type="GO" id="GO:0006508">
    <property type="term" value="P:proteolysis"/>
    <property type="evidence" value="ECO:0007669"/>
    <property type="project" value="UniProtKB-KW"/>
</dbReference>
<dbReference type="Pfam" id="PF01432">
    <property type="entry name" value="Peptidase_M3"/>
    <property type="match status" value="1"/>
</dbReference>
<keyword evidence="1 6" id="KW-0645">Protease</keyword>
<accession>A0A4R5DKH2</accession>
<comment type="similarity">
    <text evidence="6">Belongs to the peptidase M3 family.</text>
</comment>
<dbReference type="InterPro" id="IPR011976">
    <property type="entry name" value="Pept_M3B_oligopep-rel"/>
</dbReference>
<keyword evidence="3 6" id="KW-0378">Hydrolase</keyword>
<keyword evidence="4 6" id="KW-0862">Zinc</keyword>
<dbReference type="Gene3D" id="1.10.1370.30">
    <property type="match status" value="1"/>
</dbReference>
<dbReference type="GO" id="GO:0046872">
    <property type="term" value="F:metal ion binding"/>
    <property type="evidence" value="ECO:0007669"/>
    <property type="project" value="UniProtKB-UniRule"/>
</dbReference>
<dbReference type="OrthoDB" id="9762795at2"/>
<proteinExistence type="inferred from homology"/>
<reference evidence="8 9" key="1">
    <citation type="submission" date="2019-03" db="EMBL/GenBank/DDBJ databases">
        <title>Dyadobacter AR-3-6 sp. nov., isolated from arctic soil.</title>
        <authorList>
            <person name="Chaudhary D.K."/>
        </authorList>
    </citation>
    <scope>NUCLEOTIDE SEQUENCE [LARGE SCALE GENOMIC DNA]</scope>
    <source>
        <strain evidence="8 9">AR-3-6</strain>
    </source>
</reference>
<dbReference type="RefSeq" id="WP_131960577.1">
    <property type="nucleotide sequence ID" value="NZ_SMFL01000009.1"/>
</dbReference>
<comment type="cofactor">
    <cofactor evidence="6">
        <name>Zn(2+)</name>
        <dbReference type="ChEBI" id="CHEBI:29105"/>
    </cofactor>
    <text evidence="6">Binds 1 zinc ion.</text>
</comment>
<evidence type="ECO:0000259" key="7">
    <source>
        <dbReference type="Pfam" id="PF01432"/>
    </source>
</evidence>
<evidence type="ECO:0000256" key="2">
    <source>
        <dbReference type="ARBA" id="ARBA00022723"/>
    </source>
</evidence>
<evidence type="ECO:0000256" key="3">
    <source>
        <dbReference type="ARBA" id="ARBA00022801"/>
    </source>
</evidence>
<evidence type="ECO:0000256" key="6">
    <source>
        <dbReference type="RuleBase" id="RU003435"/>
    </source>
</evidence>
<name>A0A4R5DKH2_9BACT</name>
<gene>
    <name evidence="8" type="ORF">E0F88_22730</name>
</gene>
<dbReference type="AlphaFoldDB" id="A0A4R5DKH2"/>
<keyword evidence="2 6" id="KW-0479">Metal-binding</keyword>
<dbReference type="EMBL" id="SMFL01000009">
    <property type="protein sequence ID" value="TDE12510.1"/>
    <property type="molecule type" value="Genomic_DNA"/>
</dbReference>
<dbReference type="PANTHER" id="PTHR11804:SF48">
    <property type="entry name" value="PUTATIVE-RELATED"/>
    <property type="match status" value="1"/>
</dbReference>
<dbReference type="CDD" id="cd09606">
    <property type="entry name" value="M3B_PepF"/>
    <property type="match status" value="1"/>
</dbReference>
<dbReference type="GO" id="GO:0004222">
    <property type="term" value="F:metalloendopeptidase activity"/>
    <property type="evidence" value="ECO:0007669"/>
    <property type="project" value="InterPro"/>
</dbReference>
<evidence type="ECO:0000313" key="9">
    <source>
        <dbReference type="Proteomes" id="UP000294850"/>
    </source>
</evidence>
<sequence length="577" mass="67136">MTNEETINIPIRASRVFIGEEFELKKWEDLQPLYENLQKREINSVDELRQWFLNRSELESYLSENFAWRYIRQTCDTANTGLINALQFFITEIQPKLSEYGNELDKKIIGNQFLDQLTDKGFDITLRGMKKAIELFREENIPVITEMQTEERKYGAIAGAMTVTLDGEEMTLQKAADRLQSTDRATREEAWRAINGRRYDDHKKLDELLNKLVELRSTVAKNAGFENYRDYMFAAMGRFDYTPQDCFDFHASVKEAVVPLLDDMAASRKDALKVDALRPWDTKVDPKGLDPLKPFATGEELLDKTIRCFSRLDPFLGNCLRTMKTMKHLDLESRKGKAPGGYNYPLDEIGVPFIFMNATSNLRDMITLLHEGGHAVHSLVTRDLALNSFKHTPSEVAELASMSMELITMDFWDEFFDNEEDLKRAKIQHLESIIETLPWVATVDKFQHWMYENPNHTAEQRTEQWVKIYSDFTDTVMDWSGLETFSEYLWQRQLHIYEVPFYYIEYGIAQLGAIGVWKNYRENPEAGLKGYMDALKLGYTAPITEIYQAANISFDFSQKNITELMDFVKTELERLKI</sequence>
<dbReference type="Proteomes" id="UP000294850">
    <property type="component" value="Unassembled WGS sequence"/>
</dbReference>
<dbReference type="PANTHER" id="PTHR11804">
    <property type="entry name" value="PROTEASE M3 THIMET OLIGOPEPTIDASE-RELATED"/>
    <property type="match status" value="1"/>
</dbReference>
<dbReference type="InterPro" id="IPR001567">
    <property type="entry name" value="Pept_M3A_M3B_dom"/>
</dbReference>
<keyword evidence="5 6" id="KW-0482">Metalloprotease</keyword>
<keyword evidence="9" id="KW-1185">Reference proteome</keyword>
<evidence type="ECO:0000256" key="1">
    <source>
        <dbReference type="ARBA" id="ARBA00022670"/>
    </source>
</evidence>
<evidence type="ECO:0000256" key="4">
    <source>
        <dbReference type="ARBA" id="ARBA00022833"/>
    </source>
</evidence>
<dbReference type="GO" id="GO:0006518">
    <property type="term" value="P:peptide metabolic process"/>
    <property type="evidence" value="ECO:0007669"/>
    <property type="project" value="TreeGrafter"/>
</dbReference>
<comment type="caution">
    <text evidence="8">The sequence shown here is derived from an EMBL/GenBank/DDBJ whole genome shotgun (WGS) entry which is preliminary data.</text>
</comment>
<evidence type="ECO:0000256" key="5">
    <source>
        <dbReference type="ARBA" id="ARBA00023049"/>
    </source>
</evidence>
<dbReference type="InterPro" id="IPR045090">
    <property type="entry name" value="Pept_M3A_M3B"/>
</dbReference>
<protein>
    <submittedName>
        <fullName evidence="8">M3 family oligoendopeptidase</fullName>
    </submittedName>
</protein>
<organism evidence="8 9">
    <name type="scientific">Dyadobacter psychrotolerans</name>
    <dbReference type="NCBI Taxonomy" id="2541721"/>
    <lineage>
        <taxon>Bacteria</taxon>
        <taxon>Pseudomonadati</taxon>
        <taxon>Bacteroidota</taxon>
        <taxon>Cytophagia</taxon>
        <taxon>Cytophagales</taxon>
        <taxon>Spirosomataceae</taxon>
        <taxon>Dyadobacter</taxon>
    </lineage>
</organism>
<dbReference type="SUPFAM" id="SSF55486">
    <property type="entry name" value="Metalloproteases ('zincins'), catalytic domain"/>
    <property type="match status" value="1"/>
</dbReference>